<dbReference type="CDD" id="cd09010">
    <property type="entry name" value="MTAP_SsMTAPII_like_MTIP"/>
    <property type="match status" value="1"/>
</dbReference>
<dbReference type="NCBIfam" id="TIGR01694">
    <property type="entry name" value="MTAP"/>
    <property type="match status" value="1"/>
</dbReference>
<feature type="domain" description="Nucleoside phosphorylase" evidence="3">
    <location>
        <begin position="2"/>
        <end position="232"/>
    </location>
</feature>
<protein>
    <submittedName>
        <fullName evidence="4">S-methyl-5'-thioadenosine phosphorylase</fullName>
        <ecNumber evidence="4">2.4.2.28</ecNumber>
    </submittedName>
</protein>
<dbReference type="GO" id="GO:0019509">
    <property type="term" value="P:L-methionine salvage from methylthioadenosine"/>
    <property type="evidence" value="ECO:0007669"/>
    <property type="project" value="TreeGrafter"/>
</dbReference>
<dbReference type="SUPFAM" id="SSF53167">
    <property type="entry name" value="Purine and uridine phosphorylases"/>
    <property type="match status" value="1"/>
</dbReference>
<sequence length="243" mass="27069">MIGIIGGTHILEIEVLKDVEETRIETPYGVAEVDVGTIDGIDVAIIQRHGKNKDKPPHRINHPANFHALKSLGVKYVIGMGSVGSLKEEFTIPSLIIPHDYIDFFSGVTVYNDSLVHITPGFDEYLRSVLLGVAKKHSSFPVIESGVYFQTRGPRLETKAEIAMIRNYADCVGMTAGSEATVAKELGISYAIICTMDNYAHGIKNQRIDYREIVQKAKENARECLKIVEEAVKKVWEEKIQRT</sequence>
<dbReference type="AlphaFoldDB" id="A0A7C2SN65"/>
<evidence type="ECO:0000313" key="6">
    <source>
        <dbReference type="EMBL" id="HGF87629.1"/>
    </source>
</evidence>
<dbReference type="PANTHER" id="PTHR42679:SF2">
    <property type="entry name" value="S-METHYL-5'-THIOADENOSINE PHOSPHORYLASE"/>
    <property type="match status" value="1"/>
</dbReference>
<evidence type="ECO:0000256" key="1">
    <source>
        <dbReference type="ARBA" id="ARBA00022676"/>
    </source>
</evidence>
<dbReference type="InterPro" id="IPR000845">
    <property type="entry name" value="Nucleoside_phosphorylase_d"/>
</dbReference>
<dbReference type="PANTHER" id="PTHR42679">
    <property type="entry name" value="S-METHYL-5'-THIOADENOSINE PHOSPHORYLASE"/>
    <property type="match status" value="1"/>
</dbReference>
<reference evidence="4" key="1">
    <citation type="journal article" date="2020" name="mSystems">
        <title>Genome- and Community-Level Interaction Insights into Carbon Utilization and Element Cycling Functions of Hydrothermarchaeota in Hydrothermal Sediment.</title>
        <authorList>
            <person name="Zhou Z."/>
            <person name="Liu Y."/>
            <person name="Xu W."/>
            <person name="Pan J."/>
            <person name="Luo Z.H."/>
            <person name="Li M."/>
        </authorList>
    </citation>
    <scope>NUCLEOTIDE SEQUENCE [LARGE SCALE GENOMIC DNA]</scope>
    <source>
        <strain evidence="4">SpSt-12</strain>
        <strain evidence="6">SpSt-38</strain>
        <strain evidence="5">SpSt-87</strain>
    </source>
</reference>
<dbReference type="GO" id="GO:0017061">
    <property type="term" value="F:S-methyl-5-thioadenosine phosphorylase activity"/>
    <property type="evidence" value="ECO:0007669"/>
    <property type="project" value="UniProtKB-EC"/>
</dbReference>
<proteinExistence type="predicted"/>
<dbReference type="InterPro" id="IPR010044">
    <property type="entry name" value="MTAP"/>
</dbReference>
<gene>
    <name evidence="4" type="primary">mtnP</name>
    <name evidence="4" type="ORF">ENN70_01515</name>
    <name evidence="6" type="ORF">ENR21_04335</name>
    <name evidence="5" type="ORF">ENW66_04195</name>
</gene>
<dbReference type="EMBL" id="DTLB01000023">
    <property type="protein sequence ID" value="HFW32139.1"/>
    <property type="molecule type" value="Genomic_DNA"/>
</dbReference>
<dbReference type="Gene3D" id="3.40.50.1580">
    <property type="entry name" value="Nucleoside phosphorylase domain"/>
    <property type="match status" value="1"/>
</dbReference>
<comment type="caution">
    <text evidence="4">The sequence shown here is derived from an EMBL/GenBank/DDBJ whole genome shotgun (WGS) entry which is preliminary data.</text>
</comment>
<dbReference type="EMBL" id="DSCQ01000020">
    <property type="protein sequence ID" value="HET20790.1"/>
    <property type="molecule type" value="Genomic_DNA"/>
</dbReference>
<evidence type="ECO:0000313" key="5">
    <source>
        <dbReference type="EMBL" id="HFW32139.1"/>
    </source>
</evidence>
<organism evidence="4">
    <name type="scientific">Archaeoglobus fulgidus</name>
    <dbReference type="NCBI Taxonomy" id="2234"/>
    <lineage>
        <taxon>Archaea</taxon>
        <taxon>Methanobacteriati</taxon>
        <taxon>Methanobacteriota</taxon>
        <taxon>Archaeoglobi</taxon>
        <taxon>Archaeoglobales</taxon>
        <taxon>Archaeoglobaceae</taxon>
        <taxon>Archaeoglobus</taxon>
    </lineage>
</organism>
<evidence type="ECO:0000256" key="2">
    <source>
        <dbReference type="ARBA" id="ARBA00022679"/>
    </source>
</evidence>
<name>A0A7C2SN65_ARCFL</name>
<dbReference type="EMBL" id="DSQD01000135">
    <property type="protein sequence ID" value="HGF87629.1"/>
    <property type="molecule type" value="Genomic_DNA"/>
</dbReference>
<evidence type="ECO:0000313" key="4">
    <source>
        <dbReference type="EMBL" id="HET20790.1"/>
    </source>
</evidence>
<dbReference type="EC" id="2.4.2.28" evidence="4"/>
<keyword evidence="1 4" id="KW-0328">Glycosyltransferase</keyword>
<dbReference type="Pfam" id="PF01048">
    <property type="entry name" value="PNP_UDP_1"/>
    <property type="match status" value="1"/>
</dbReference>
<dbReference type="InterPro" id="IPR035994">
    <property type="entry name" value="Nucleoside_phosphorylase_sf"/>
</dbReference>
<accession>A0A7C2SN65</accession>
<dbReference type="GO" id="GO:0005829">
    <property type="term" value="C:cytosol"/>
    <property type="evidence" value="ECO:0007669"/>
    <property type="project" value="TreeGrafter"/>
</dbReference>
<dbReference type="GO" id="GO:0009116">
    <property type="term" value="P:nucleoside metabolic process"/>
    <property type="evidence" value="ECO:0007669"/>
    <property type="project" value="InterPro"/>
</dbReference>
<keyword evidence="2 4" id="KW-0808">Transferase</keyword>
<evidence type="ECO:0000259" key="3">
    <source>
        <dbReference type="Pfam" id="PF01048"/>
    </source>
</evidence>